<dbReference type="KEGG" id="lrs:PX52LOC_07762"/>
<dbReference type="GO" id="GO:0047560">
    <property type="term" value="F:3-dehydrosphinganine reductase activity"/>
    <property type="evidence" value="ECO:0007669"/>
    <property type="project" value="TreeGrafter"/>
</dbReference>
<evidence type="ECO:0000313" key="2">
    <source>
        <dbReference type="EMBL" id="QEL20656.1"/>
    </source>
</evidence>
<dbReference type="Pfam" id="PF00106">
    <property type="entry name" value="adh_short"/>
    <property type="match status" value="1"/>
</dbReference>
<dbReference type="SUPFAM" id="SSF51735">
    <property type="entry name" value="NAD(P)-binding Rossmann-fold domains"/>
    <property type="match status" value="1"/>
</dbReference>
<accession>A0A5C1ARL6</accession>
<name>A0A5C1ARL6_9BACT</name>
<organism evidence="2 3">
    <name type="scientific">Limnoglobus roseus</name>
    <dbReference type="NCBI Taxonomy" id="2598579"/>
    <lineage>
        <taxon>Bacteria</taxon>
        <taxon>Pseudomonadati</taxon>
        <taxon>Planctomycetota</taxon>
        <taxon>Planctomycetia</taxon>
        <taxon>Gemmatales</taxon>
        <taxon>Gemmataceae</taxon>
        <taxon>Limnoglobus</taxon>
    </lineage>
</organism>
<dbReference type="Gene3D" id="3.40.50.720">
    <property type="entry name" value="NAD(P)-binding Rossmann-like Domain"/>
    <property type="match status" value="1"/>
</dbReference>
<reference evidence="3" key="1">
    <citation type="submission" date="2019-08" db="EMBL/GenBank/DDBJ databases">
        <title>Limnoglobus roseus gen. nov., sp. nov., a novel freshwater planctomycete with a giant genome from the family Gemmataceae.</title>
        <authorList>
            <person name="Kulichevskaya I.S."/>
            <person name="Naumoff D.G."/>
            <person name="Miroshnikov K."/>
            <person name="Ivanova A."/>
            <person name="Philippov D.A."/>
            <person name="Hakobyan A."/>
            <person name="Rijpstra I.C."/>
            <person name="Sinninghe Damste J.S."/>
            <person name="Liesack W."/>
            <person name="Dedysh S.N."/>
        </authorList>
    </citation>
    <scope>NUCLEOTIDE SEQUENCE [LARGE SCALE GENOMIC DNA]</scope>
    <source>
        <strain evidence="3">PX52</strain>
    </source>
</reference>
<evidence type="ECO:0000256" key="1">
    <source>
        <dbReference type="SAM" id="MobiDB-lite"/>
    </source>
</evidence>
<dbReference type="AlphaFoldDB" id="A0A5C1ARL6"/>
<dbReference type="GO" id="GO:0030148">
    <property type="term" value="P:sphingolipid biosynthetic process"/>
    <property type="evidence" value="ECO:0007669"/>
    <property type="project" value="TreeGrafter"/>
</dbReference>
<proteinExistence type="predicted"/>
<gene>
    <name evidence="2" type="ORF">PX52LOC_07762</name>
</gene>
<sequence length="86" mass="9355">MNRTLLLASAGVADYLAYRAVKPRYDFANKHIVITGGSRGLGLLLARQLTASGARLSICSRDLDELGRRKRNSPRPGERCSPGRAT</sequence>
<dbReference type="EMBL" id="CP042425">
    <property type="protein sequence ID" value="QEL20656.1"/>
    <property type="molecule type" value="Genomic_DNA"/>
</dbReference>
<evidence type="ECO:0000313" key="3">
    <source>
        <dbReference type="Proteomes" id="UP000324974"/>
    </source>
</evidence>
<feature type="region of interest" description="Disordered" evidence="1">
    <location>
        <begin position="65"/>
        <end position="86"/>
    </location>
</feature>
<dbReference type="InterPro" id="IPR036291">
    <property type="entry name" value="NAD(P)-bd_dom_sf"/>
</dbReference>
<dbReference type="InterPro" id="IPR002347">
    <property type="entry name" value="SDR_fam"/>
</dbReference>
<dbReference type="GO" id="GO:0006666">
    <property type="term" value="P:3-keto-sphinganine metabolic process"/>
    <property type="evidence" value="ECO:0007669"/>
    <property type="project" value="TreeGrafter"/>
</dbReference>
<protein>
    <submittedName>
        <fullName evidence="2">NAD(P)-dependent oxidoreductase</fullName>
    </submittedName>
</protein>
<dbReference type="PANTHER" id="PTHR43550:SF3">
    <property type="entry name" value="3-KETODIHYDROSPHINGOSINE REDUCTASE"/>
    <property type="match status" value="1"/>
</dbReference>
<dbReference type="GO" id="GO:0016020">
    <property type="term" value="C:membrane"/>
    <property type="evidence" value="ECO:0007669"/>
    <property type="project" value="GOC"/>
</dbReference>
<keyword evidence="3" id="KW-1185">Reference proteome</keyword>
<dbReference type="PANTHER" id="PTHR43550">
    <property type="entry name" value="3-KETODIHYDROSPHINGOSINE REDUCTASE"/>
    <property type="match status" value="1"/>
</dbReference>
<dbReference type="Proteomes" id="UP000324974">
    <property type="component" value="Chromosome"/>
</dbReference>